<keyword evidence="2" id="KW-1185">Reference proteome</keyword>
<gene>
    <name evidence="1" type="ORF">HNR53_000215</name>
</gene>
<proteinExistence type="predicted"/>
<dbReference type="AlphaFoldDB" id="A0A7X0HPZ1"/>
<dbReference type="EMBL" id="JACHGK010000001">
    <property type="protein sequence ID" value="MBB6443627.1"/>
    <property type="molecule type" value="Genomic_DNA"/>
</dbReference>
<protein>
    <submittedName>
        <fullName evidence="1">Uncharacterized protein</fullName>
    </submittedName>
</protein>
<comment type="caution">
    <text evidence="1">The sequence shown here is derived from an EMBL/GenBank/DDBJ whole genome shotgun (WGS) entry which is preliminary data.</text>
</comment>
<accession>A0A7X0HPZ1</accession>
<name>A0A7X0HPZ1_9BACI</name>
<evidence type="ECO:0000313" key="2">
    <source>
        <dbReference type="Proteomes" id="UP000531594"/>
    </source>
</evidence>
<evidence type="ECO:0000313" key="1">
    <source>
        <dbReference type="EMBL" id="MBB6443627.1"/>
    </source>
</evidence>
<organism evidence="1 2">
    <name type="scientific">Bacillus benzoevorans</name>
    <dbReference type="NCBI Taxonomy" id="1456"/>
    <lineage>
        <taxon>Bacteria</taxon>
        <taxon>Bacillati</taxon>
        <taxon>Bacillota</taxon>
        <taxon>Bacilli</taxon>
        <taxon>Bacillales</taxon>
        <taxon>Bacillaceae</taxon>
        <taxon>Bacillus</taxon>
    </lineage>
</organism>
<sequence length="69" mass="8268">MILPAEMLYMRTGISKASVQEVFSCFIRKIPKRMQGISITHNLQVIYLESYRQIMYNMNYDDRKGWPYV</sequence>
<dbReference type="Proteomes" id="UP000531594">
    <property type="component" value="Unassembled WGS sequence"/>
</dbReference>
<reference evidence="1 2" key="1">
    <citation type="submission" date="2020-08" db="EMBL/GenBank/DDBJ databases">
        <title>Genomic Encyclopedia of Type Strains, Phase IV (KMG-IV): sequencing the most valuable type-strain genomes for metagenomic binning, comparative biology and taxonomic classification.</title>
        <authorList>
            <person name="Goeker M."/>
        </authorList>
    </citation>
    <scope>NUCLEOTIDE SEQUENCE [LARGE SCALE GENOMIC DNA]</scope>
    <source>
        <strain evidence="1 2">DSM 5391</strain>
    </source>
</reference>